<evidence type="ECO:0000256" key="21">
    <source>
        <dbReference type="ARBA" id="ARBA00023136"/>
    </source>
</evidence>
<dbReference type="GO" id="GO:0046872">
    <property type="term" value="F:metal ion binding"/>
    <property type="evidence" value="ECO:0007669"/>
    <property type="project" value="UniProtKB-KW"/>
</dbReference>
<keyword evidence="24" id="KW-0968">Cytoplasmic vesicle</keyword>
<keyword evidence="9" id="KW-0217">Developmental protein</keyword>
<gene>
    <name evidence="30" type="ORF">RRG08_034806</name>
</gene>
<keyword evidence="19" id="KW-0653">Protein transport</keyword>
<dbReference type="AlphaFoldDB" id="A0AAE1AP69"/>
<evidence type="ECO:0000256" key="1">
    <source>
        <dbReference type="ARBA" id="ARBA00001946"/>
    </source>
</evidence>
<dbReference type="InterPro" id="IPR005225">
    <property type="entry name" value="Small_GTP-bd"/>
</dbReference>
<dbReference type="GO" id="GO:0005525">
    <property type="term" value="F:GTP binding"/>
    <property type="evidence" value="ECO:0007669"/>
    <property type="project" value="UniProtKB-KW"/>
</dbReference>
<evidence type="ECO:0000256" key="15">
    <source>
        <dbReference type="ARBA" id="ARBA00022741"/>
    </source>
</evidence>
<evidence type="ECO:0000313" key="31">
    <source>
        <dbReference type="Proteomes" id="UP001283361"/>
    </source>
</evidence>
<sequence>MFPDSVSTCIYSGLDAPFQLPHTLPKEKKTIIQAGLTELQFDTVLDTIHCYSSFRASEFRFDTVLDTILLLLFIQSFRFDTVLDTILLLLFIQSFRFDTVLDTILLLLFIQSFRFDTVLDTILLLLFIQSFRFDTVLDTILLLLFIQSFRFDTVLDTILLLELQSFRFDTILFYCYSSATILLLLFIQSFDTVLDTILLLLFIQSFRFDTVLDTILQSFRFDTVLDTILLLLFIQSFRFDTVLDTILLLLFIQSFRFDTVLDTILLLLFIQSFRFDTVLDTILLLLFIQSFRLEANGEKCSYSKREKMVLERYFQQNLDLRLTSRFDKQSCKPVSLALWYKFLYWSKVCLCHSWYIRKATYYSIFLHVGGSCQESRFCTICHYQWLHASECVPVTDKHHHRPLDNLHTAYVQLTTLGASNTTEGATMREEEVEVAIKVVVVGNGAVGKSSMIQRYCKGIFTRDYKKTIGVDFLERQIEVEGEDVRLMLWDTAGQEEFDAITKAYYRGAQACVLAFSTVDRESFEAIESWKQKVEDEVGEIAMVIVQNKIDLIDDALVHTTEAENLAKKLRLRFYPTSVKENLNVEEVFKYLAEKHLERMNTVMETDTNTHQIGEGLMHSDSPNHSSSKHSKQTISLQPSKRRTHGKKSVFTQKCLI</sequence>
<keyword evidence="15" id="KW-0547">Nucleotide-binding</keyword>
<proteinExistence type="inferred from homology"/>
<evidence type="ECO:0000313" key="30">
    <source>
        <dbReference type="EMBL" id="KAK3790242.1"/>
    </source>
</evidence>
<evidence type="ECO:0000256" key="17">
    <source>
        <dbReference type="ARBA" id="ARBA00022801"/>
    </source>
</evidence>
<dbReference type="PROSITE" id="PS51420">
    <property type="entry name" value="RHO"/>
    <property type="match status" value="1"/>
</dbReference>
<dbReference type="PROSITE" id="PS51421">
    <property type="entry name" value="RAS"/>
    <property type="match status" value="1"/>
</dbReference>
<dbReference type="SMART" id="SM00175">
    <property type="entry name" value="RAB"/>
    <property type="match status" value="1"/>
</dbReference>
<dbReference type="PROSITE" id="PS51419">
    <property type="entry name" value="RAB"/>
    <property type="match status" value="1"/>
</dbReference>
<organism evidence="30 31">
    <name type="scientific">Elysia crispata</name>
    <name type="common">lettuce slug</name>
    <dbReference type="NCBI Taxonomy" id="231223"/>
    <lineage>
        <taxon>Eukaryota</taxon>
        <taxon>Metazoa</taxon>
        <taxon>Spiralia</taxon>
        <taxon>Lophotrochozoa</taxon>
        <taxon>Mollusca</taxon>
        <taxon>Gastropoda</taxon>
        <taxon>Heterobranchia</taxon>
        <taxon>Euthyneura</taxon>
        <taxon>Panpulmonata</taxon>
        <taxon>Sacoglossa</taxon>
        <taxon>Placobranchoidea</taxon>
        <taxon>Plakobranchidae</taxon>
        <taxon>Elysia</taxon>
    </lineage>
</organism>
<accession>A0AAE1AP69</accession>
<evidence type="ECO:0000256" key="5">
    <source>
        <dbReference type="ARBA" id="ARBA00004608"/>
    </source>
</evidence>
<keyword evidence="13" id="KW-0597">Phosphoprotein</keyword>
<dbReference type="GO" id="GO:0009653">
    <property type="term" value="P:anatomical structure morphogenesis"/>
    <property type="evidence" value="ECO:0007669"/>
    <property type="project" value="UniProtKB-ARBA"/>
</dbReference>
<keyword evidence="12" id="KW-0963">Cytoplasm</keyword>
<dbReference type="Pfam" id="PF00071">
    <property type="entry name" value="Ras"/>
    <property type="match status" value="1"/>
</dbReference>
<evidence type="ECO:0000256" key="3">
    <source>
        <dbReference type="ARBA" id="ARBA00004419"/>
    </source>
</evidence>
<evidence type="ECO:0000256" key="6">
    <source>
        <dbReference type="ARBA" id="ARBA00006270"/>
    </source>
</evidence>
<keyword evidence="11" id="KW-0488">Methylation</keyword>
<dbReference type="GO" id="GO:0030670">
    <property type="term" value="C:phagocytic vesicle membrane"/>
    <property type="evidence" value="ECO:0007669"/>
    <property type="project" value="UniProtKB-SubCell"/>
</dbReference>
<dbReference type="SMART" id="SM00176">
    <property type="entry name" value="RAN"/>
    <property type="match status" value="1"/>
</dbReference>
<comment type="subunit">
    <text evidence="27">Interacts with SUFU.</text>
</comment>
<evidence type="ECO:0000256" key="28">
    <source>
        <dbReference type="ARBA" id="ARBA00067823"/>
    </source>
</evidence>
<feature type="region of interest" description="Disordered" evidence="29">
    <location>
        <begin position="612"/>
        <end position="650"/>
    </location>
</feature>
<evidence type="ECO:0000256" key="10">
    <source>
        <dbReference type="ARBA" id="ARBA00022475"/>
    </source>
</evidence>
<dbReference type="SMART" id="SM00174">
    <property type="entry name" value="RHO"/>
    <property type="match status" value="1"/>
</dbReference>
<keyword evidence="23" id="KW-0636">Prenylation</keyword>
<dbReference type="SUPFAM" id="SSF52540">
    <property type="entry name" value="P-loop containing nucleoside triphosphate hydrolases"/>
    <property type="match status" value="1"/>
</dbReference>
<evidence type="ECO:0000256" key="29">
    <source>
        <dbReference type="SAM" id="MobiDB-lite"/>
    </source>
</evidence>
<dbReference type="GO" id="GO:0003925">
    <property type="term" value="F:G protein activity"/>
    <property type="evidence" value="ECO:0007669"/>
    <property type="project" value="UniProtKB-EC"/>
</dbReference>
<evidence type="ECO:0000256" key="14">
    <source>
        <dbReference type="ARBA" id="ARBA00022723"/>
    </source>
</evidence>
<dbReference type="GO" id="GO:0010008">
    <property type="term" value="C:endosome membrane"/>
    <property type="evidence" value="ECO:0007669"/>
    <property type="project" value="UniProtKB-SubCell"/>
</dbReference>
<evidence type="ECO:0000256" key="27">
    <source>
        <dbReference type="ARBA" id="ARBA00062634"/>
    </source>
</evidence>
<keyword evidence="22" id="KW-0449">Lipoprotein</keyword>
<keyword evidence="21" id="KW-0472">Membrane</keyword>
<evidence type="ECO:0000256" key="19">
    <source>
        <dbReference type="ARBA" id="ARBA00022927"/>
    </source>
</evidence>
<keyword evidence="10" id="KW-1003">Cell membrane</keyword>
<evidence type="ECO:0000256" key="18">
    <source>
        <dbReference type="ARBA" id="ARBA00022842"/>
    </source>
</evidence>
<reference evidence="30" key="1">
    <citation type="journal article" date="2023" name="G3 (Bethesda)">
        <title>A reference genome for the long-term kleptoplast-retaining sea slug Elysia crispata morphotype clarki.</title>
        <authorList>
            <person name="Eastman K.E."/>
            <person name="Pendleton A.L."/>
            <person name="Shaikh M.A."/>
            <person name="Suttiyut T."/>
            <person name="Ogas R."/>
            <person name="Tomko P."/>
            <person name="Gavelis G."/>
            <person name="Widhalm J.R."/>
            <person name="Wisecaver J.H."/>
        </authorList>
    </citation>
    <scope>NUCLEOTIDE SEQUENCE</scope>
    <source>
        <strain evidence="30">ECLA1</strain>
    </source>
</reference>
<dbReference type="EC" id="3.6.5.2" evidence="7"/>
<evidence type="ECO:0000256" key="13">
    <source>
        <dbReference type="ARBA" id="ARBA00022553"/>
    </source>
</evidence>
<dbReference type="GO" id="GO:0005776">
    <property type="term" value="C:autophagosome"/>
    <property type="evidence" value="ECO:0007669"/>
    <property type="project" value="UniProtKB-SubCell"/>
</dbReference>
<evidence type="ECO:0000256" key="9">
    <source>
        <dbReference type="ARBA" id="ARBA00022473"/>
    </source>
</evidence>
<dbReference type="SMART" id="SM00173">
    <property type="entry name" value="RAS"/>
    <property type="match status" value="1"/>
</dbReference>
<comment type="caution">
    <text evidence="30">The sequence shown here is derived from an EMBL/GenBank/DDBJ whole genome shotgun (WGS) entry which is preliminary data.</text>
</comment>
<keyword evidence="8" id="KW-0813">Transport</keyword>
<keyword evidence="16" id="KW-0967">Endosome</keyword>
<comment type="cofactor">
    <cofactor evidence="1">
        <name>Mg(2+)</name>
        <dbReference type="ChEBI" id="CHEBI:18420"/>
    </cofactor>
</comment>
<dbReference type="Proteomes" id="UP001283361">
    <property type="component" value="Unassembled WGS sequence"/>
</dbReference>
<dbReference type="InterPro" id="IPR027417">
    <property type="entry name" value="P-loop_NTPase"/>
</dbReference>
<evidence type="ECO:0000256" key="8">
    <source>
        <dbReference type="ARBA" id="ARBA00022448"/>
    </source>
</evidence>
<evidence type="ECO:0000256" key="16">
    <source>
        <dbReference type="ARBA" id="ARBA00022753"/>
    </source>
</evidence>
<protein>
    <recommendedName>
        <fullName evidence="28">Ras-related protein Rab-23</fullName>
        <ecNumber evidence="7">3.6.5.2</ecNumber>
    </recommendedName>
</protein>
<evidence type="ECO:0000256" key="4">
    <source>
        <dbReference type="ARBA" id="ARBA00004580"/>
    </source>
</evidence>
<dbReference type="GO" id="GO:0048731">
    <property type="term" value="P:system development"/>
    <property type="evidence" value="ECO:0007669"/>
    <property type="project" value="UniProtKB-ARBA"/>
</dbReference>
<dbReference type="GO" id="GO:0015031">
    <property type="term" value="P:protein transport"/>
    <property type="evidence" value="ECO:0007669"/>
    <property type="project" value="UniProtKB-KW"/>
</dbReference>
<dbReference type="NCBIfam" id="TIGR00231">
    <property type="entry name" value="small_GTP"/>
    <property type="match status" value="1"/>
</dbReference>
<comment type="subcellular location">
    <subcellularLocation>
        <location evidence="2">Cell membrane</location>
        <topology evidence="2">Lipid-anchor</topology>
        <orientation evidence="2">Cytoplasmic side</orientation>
    </subcellularLocation>
    <subcellularLocation>
        <location evidence="25">Cytoplasmic vesicle membrane</location>
        <topology evidence="25">Lipid-anchor</topology>
        <orientation evidence="25">Cytoplasmic side</orientation>
    </subcellularLocation>
    <subcellularLocation>
        <location evidence="3">Cytoplasmic vesicle</location>
        <location evidence="3">Autophagosome</location>
    </subcellularLocation>
    <subcellularLocation>
        <location evidence="4">Cytoplasmic vesicle</location>
        <location evidence="4">Phagosome membrane</location>
    </subcellularLocation>
    <subcellularLocation>
        <location evidence="5">Endosome membrane</location>
    </subcellularLocation>
</comment>
<evidence type="ECO:0000256" key="23">
    <source>
        <dbReference type="ARBA" id="ARBA00023289"/>
    </source>
</evidence>
<dbReference type="EMBL" id="JAWDGP010001550">
    <property type="protein sequence ID" value="KAK3790242.1"/>
    <property type="molecule type" value="Genomic_DNA"/>
</dbReference>
<evidence type="ECO:0000256" key="2">
    <source>
        <dbReference type="ARBA" id="ARBA00004342"/>
    </source>
</evidence>
<keyword evidence="31" id="KW-1185">Reference proteome</keyword>
<keyword evidence="17" id="KW-0378">Hydrolase</keyword>
<name>A0AAE1AP69_9GAST</name>
<evidence type="ECO:0000256" key="25">
    <source>
        <dbReference type="ARBA" id="ARBA00025701"/>
    </source>
</evidence>
<evidence type="ECO:0000256" key="11">
    <source>
        <dbReference type="ARBA" id="ARBA00022481"/>
    </source>
</evidence>
<dbReference type="PANTHER" id="PTHR47977">
    <property type="entry name" value="RAS-RELATED PROTEIN RAB"/>
    <property type="match status" value="1"/>
</dbReference>
<comment type="similarity">
    <text evidence="6">Belongs to the small GTPase superfamily. Rab family.</text>
</comment>
<comment type="catalytic activity">
    <reaction evidence="26">
        <text>GTP + H2O = GDP + phosphate + H(+)</text>
        <dbReference type="Rhea" id="RHEA:19669"/>
        <dbReference type="ChEBI" id="CHEBI:15377"/>
        <dbReference type="ChEBI" id="CHEBI:15378"/>
        <dbReference type="ChEBI" id="CHEBI:37565"/>
        <dbReference type="ChEBI" id="CHEBI:43474"/>
        <dbReference type="ChEBI" id="CHEBI:58189"/>
        <dbReference type="EC" id="3.6.5.2"/>
    </reaction>
    <physiologicalReaction direction="left-to-right" evidence="26">
        <dbReference type="Rhea" id="RHEA:19670"/>
    </physiologicalReaction>
</comment>
<dbReference type="Gene3D" id="3.40.50.300">
    <property type="entry name" value="P-loop containing nucleotide triphosphate hydrolases"/>
    <property type="match status" value="1"/>
</dbReference>
<evidence type="ECO:0000256" key="7">
    <source>
        <dbReference type="ARBA" id="ARBA00011984"/>
    </source>
</evidence>
<evidence type="ECO:0000256" key="12">
    <source>
        <dbReference type="ARBA" id="ARBA00022490"/>
    </source>
</evidence>
<evidence type="ECO:0000256" key="24">
    <source>
        <dbReference type="ARBA" id="ARBA00023329"/>
    </source>
</evidence>
<dbReference type="InterPro" id="IPR001806">
    <property type="entry name" value="Small_GTPase"/>
</dbReference>
<evidence type="ECO:0000256" key="22">
    <source>
        <dbReference type="ARBA" id="ARBA00023288"/>
    </source>
</evidence>
<keyword evidence="14" id="KW-0479">Metal-binding</keyword>
<keyword evidence="20" id="KW-0342">GTP-binding</keyword>
<keyword evidence="18" id="KW-0460">Magnesium</keyword>
<dbReference type="PRINTS" id="PR00449">
    <property type="entry name" value="RASTRNSFRMNG"/>
</dbReference>
<evidence type="ECO:0000256" key="26">
    <source>
        <dbReference type="ARBA" id="ARBA00047660"/>
    </source>
</evidence>
<dbReference type="InterPro" id="IPR050227">
    <property type="entry name" value="Rab"/>
</dbReference>
<dbReference type="GO" id="GO:0005886">
    <property type="term" value="C:plasma membrane"/>
    <property type="evidence" value="ECO:0007669"/>
    <property type="project" value="UniProtKB-SubCell"/>
</dbReference>
<dbReference type="FunFam" id="3.40.50.300:FF:000669">
    <property type="entry name" value="Ras-related protein Rab-23"/>
    <property type="match status" value="1"/>
</dbReference>
<evidence type="ECO:0000256" key="20">
    <source>
        <dbReference type="ARBA" id="ARBA00023134"/>
    </source>
</evidence>